<evidence type="ECO:0000313" key="1">
    <source>
        <dbReference type="EMBL" id="CAD73539.1"/>
    </source>
</evidence>
<reference evidence="1 2" key="1">
    <citation type="journal article" date="2003" name="Proc. Natl. Acad. Sci. U.S.A.">
        <title>Complete genome sequence of the marine planctomycete Pirellula sp. strain 1.</title>
        <authorList>
            <person name="Gloeckner F.O."/>
            <person name="Kube M."/>
            <person name="Bauer M."/>
            <person name="Teeling H."/>
            <person name="Lombardot T."/>
            <person name="Ludwig W."/>
            <person name="Gade D."/>
            <person name="Beck A."/>
            <person name="Borzym K."/>
            <person name="Heitmann K."/>
            <person name="Rabus R."/>
            <person name="Schlesner H."/>
            <person name="Amann R."/>
            <person name="Reinhardt R."/>
        </authorList>
    </citation>
    <scope>NUCLEOTIDE SEQUENCE [LARGE SCALE GENOMIC DNA]</scope>
    <source>
        <strain evidence="2">DSM 10527 / NCIMB 13988 / SH1</strain>
    </source>
</reference>
<evidence type="ECO:0000313" key="2">
    <source>
        <dbReference type="Proteomes" id="UP000001025"/>
    </source>
</evidence>
<dbReference type="Proteomes" id="UP000001025">
    <property type="component" value="Chromosome"/>
</dbReference>
<gene>
    <name evidence="1" type="ordered locus">RB4005</name>
</gene>
<keyword evidence="2" id="KW-1185">Reference proteome</keyword>
<dbReference type="EnsemblBacteria" id="CAD73539">
    <property type="protein sequence ID" value="CAD73539"/>
    <property type="gene ID" value="RB4005"/>
</dbReference>
<dbReference type="STRING" id="243090.RB4005"/>
<dbReference type="AlphaFoldDB" id="Q7UT98"/>
<dbReference type="HOGENOM" id="CLU_2719624_0_0_0"/>
<dbReference type="KEGG" id="rba:RB4005"/>
<name>Q7UT98_RHOBA</name>
<dbReference type="InParanoid" id="Q7UT98"/>
<organism evidence="1 2">
    <name type="scientific">Rhodopirellula baltica (strain DSM 10527 / NCIMB 13988 / SH1)</name>
    <dbReference type="NCBI Taxonomy" id="243090"/>
    <lineage>
        <taxon>Bacteria</taxon>
        <taxon>Pseudomonadati</taxon>
        <taxon>Planctomycetota</taxon>
        <taxon>Planctomycetia</taxon>
        <taxon>Pirellulales</taxon>
        <taxon>Pirellulaceae</taxon>
        <taxon>Rhodopirellula</taxon>
    </lineage>
</organism>
<dbReference type="EMBL" id="BX294139">
    <property type="protein sequence ID" value="CAD73539.1"/>
    <property type="molecule type" value="Genomic_DNA"/>
</dbReference>
<accession>Q7UT98</accession>
<sequence>MRAGGTIELGLCLFSPFDRPEHGTRADGTNSFRRLEHPFVVALRRLIAMKDQLQVPIQWIHIGITQFVRYRQ</sequence>
<protein>
    <submittedName>
        <fullName evidence="1">Uncharacterized protein</fullName>
    </submittedName>
</protein>
<proteinExistence type="predicted"/>